<dbReference type="AlphaFoldDB" id="A0A8X7BR09"/>
<evidence type="ECO:0000313" key="1">
    <source>
        <dbReference type="EMBL" id="GFY39034.1"/>
    </source>
</evidence>
<proteinExistence type="predicted"/>
<accession>A0A8X7BR09</accession>
<gene>
    <name evidence="1" type="ORF">TNIN_103411</name>
    <name evidence="2" type="ORF">TNIN_103421</name>
</gene>
<evidence type="ECO:0000313" key="3">
    <source>
        <dbReference type="Proteomes" id="UP000886998"/>
    </source>
</evidence>
<sequence length="77" mass="8781">MDILYSAKLVGINGMNYSRRKDPCPIKKEEKDGILKKDCLVAVKAEESMPSRGQKELSLDLQEAARDQYQKEEISIH</sequence>
<dbReference type="EMBL" id="BMAV01001151">
    <property type="protein sequence ID" value="GFY39034.1"/>
    <property type="molecule type" value="Genomic_DNA"/>
</dbReference>
<dbReference type="Proteomes" id="UP000886998">
    <property type="component" value="Unassembled WGS sequence"/>
</dbReference>
<evidence type="ECO:0000313" key="2">
    <source>
        <dbReference type="EMBL" id="GFY39035.1"/>
    </source>
</evidence>
<protein>
    <submittedName>
        <fullName evidence="1">Uncharacterized protein</fullName>
    </submittedName>
</protein>
<comment type="caution">
    <text evidence="1">The sequence shown here is derived from an EMBL/GenBank/DDBJ whole genome shotgun (WGS) entry which is preliminary data.</text>
</comment>
<keyword evidence="3" id="KW-1185">Reference proteome</keyword>
<reference evidence="1" key="1">
    <citation type="submission" date="2020-08" db="EMBL/GenBank/DDBJ databases">
        <title>Multicomponent nature underlies the extraordinary mechanical properties of spider dragline silk.</title>
        <authorList>
            <person name="Kono N."/>
            <person name="Nakamura H."/>
            <person name="Mori M."/>
            <person name="Yoshida Y."/>
            <person name="Ohtoshi R."/>
            <person name="Malay A.D."/>
            <person name="Moran D.A.P."/>
            <person name="Tomita M."/>
            <person name="Numata K."/>
            <person name="Arakawa K."/>
        </authorList>
    </citation>
    <scope>NUCLEOTIDE SEQUENCE</scope>
</reference>
<dbReference type="EMBL" id="BMAV01001151">
    <property type="protein sequence ID" value="GFY39035.1"/>
    <property type="molecule type" value="Genomic_DNA"/>
</dbReference>
<organism evidence="1 3">
    <name type="scientific">Trichonephila inaurata madagascariensis</name>
    <dbReference type="NCBI Taxonomy" id="2747483"/>
    <lineage>
        <taxon>Eukaryota</taxon>
        <taxon>Metazoa</taxon>
        <taxon>Ecdysozoa</taxon>
        <taxon>Arthropoda</taxon>
        <taxon>Chelicerata</taxon>
        <taxon>Arachnida</taxon>
        <taxon>Araneae</taxon>
        <taxon>Araneomorphae</taxon>
        <taxon>Entelegynae</taxon>
        <taxon>Araneoidea</taxon>
        <taxon>Nephilidae</taxon>
        <taxon>Trichonephila</taxon>
        <taxon>Trichonephila inaurata</taxon>
    </lineage>
</organism>
<name>A0A8X7BR09_9ARAC</name>